<proteinExistence type="inferred from homology"/>
<sequence>MMKLKTKVLLAALLLLSPGMGFAQDYCPVIPMPVSAIKTDSQFILQSNTPIVLNDAALRPIAQYLQEELLKTQQLTLGLQAQESVKQPAIRFVLSAKKKSPEGAYALDINKDGITITAREASGAFYGATSLLQVIRQSKNTKGTLNLKGWKMEDQPAYGWRGFMLDESRHFFGMEKLKSIIDWMAFYKLNKLHWHLTDEPAWRLEIKRYPKLALVGGAGNYVNEFAPVQYYSQEQVKEVVAYAAKRFITVIPEIDMPGHATAANKAYPEFSGGGAPGHPEFTFNPGKEGTYTYLTNILKETNVLFPSAMVHLGGDEVSYGNQKWATDPEIRALMTDKNLAGTKEVETYFMKRMADSLYRMNAKLLVWDEMTDADLPKDKTIIFWWRHDKPEVLKSALNKGYETVLCPRLPLYFDFVQDSTHNYGRKWSKLYNPLENVYAFSADQYQSEARNKNQILGIQANLWTETVQTEQRLDYLVFPRITALAEAAWSPKEGKDFQKFMQRLKGHLALYEQDALYYYDPFPSRKYPEPVKVGKGIKRFNTEL</sequence>
<gene>
    <name evidence="10" type="ORF">SAMN04488522_1021318</name>
</gene>
<dbReference type="CDD" id="cd06563">
    <property type="entry name" value="GH20_chitobiase-like"/>
    <property type="match status" value="1"/>
</dbReference>
<dbReference type="Pfam" id="PF00728">
    <property type="entry name" value="Glyco_hydro_20"/>
    <property type="match status" value="1"/>
</dbReference>
<dbReference type="STRING" id="288992.SAMN04488522_1021318"/>
<evidence type="ECO:0000259" key="9">
    <source>
        <dbReference type="Pfam" id="PF02838"/>
    </source>
</evidence>
<dbReference type="GO" id="GO:0005975">
    <property type="term" value="P:carbohydrate metabolic process"/>
    <property type="evidence" value="ECO:0007669"/>
    <property type="project" value="InterPro"/>
</dbReference>
<reference evidence="11" key="1">
    <citation type="submission" date="2016-11" db="EMBL/GenBank/DDBJ databases">
        <authorList>
            <person name="Varghese N."/>
            <person name="Submissions S."/>
        </authorList>
    </citation>
    <scope>NUCLEOTIDE SEQUENCE [LARGE SCALE GENOMIC DNA]</scope>
    <source>
        <strain evidence="11">DSM 16990</strain>
    </source>
</reference>
<evidence type="ECO:0000313" key="10">
    <source>
        <dbReference type="EMBL" id="SHF44970.1"/>
    </source>
</evidence>
<dbReference type="Gene3D" id="3.20.20.80">
    <property type="entry name" value="Glycosidases"/>
    <property type="match status" value="1"/>
</dbReference>
<name>A0A1M5BRE3_9SPHI</name>
<dbReference type="InterPro" id="IPR015883">
    <property type="entry name" value="Glyco_hydro_20_cat"/>
</dbReference>
<keyword evidence="5" id="KW-0326">Glycosidase</keyword>
<dbReference type="GO" id="GO:0016020">
    <property type="term" value="C:membrane"/>
    <property type="evidence" value="ECO:0007669"/>
    <property type="project" value="TreeGrafter"/>
</dbReference>
<evidence type="ECO:0000259" key="8">
    <source>
        <dbReference type="Pfam" id="PF00728"/>
    </source>
</evidence>
<dbReference type="InterPro" id="IPR017853">
    <property type="entry name" value="GH"/>
</dbReference>
<dbReference type="Pfam" id="PF02838">
    <property type="entry name" value="Glyco_hydro_20b"/>
    <property type="match status" value="1"/>
</dbReference>
<dbReference type="PANTHER" id="PTHR22600">
    <property type="entry name" value="BETA-HEXOSAMINIDASE"/>
    <property type="match status" value="1"/>
</dbReference>
<evidence type="ECO:0000256" key="4">
    <source>
        <dbReference type="ARBA" id="ARBA00022801"/>
    </source>
</evidence>
<evidence type="ECO:0000256" key="7">
    <source>
        <dbReference type="SAM" id="SignalP"/>
    </source>
</evidence>
<protein>
    <recommendedName>
        <fullName evidence="3">beta-N-acetylhexosaminidase</fullName>
        <ecNumber evidence="3">3.2.1.52</ecNumber>
    </recommendedName>
</protein>
<comment type="similarity">
    <text evidence="2">Belongs to the glycosyl hydrolase 20 family.</text>
</comment>
<evidence type="ECO:0000256" key="1">
    <source>
        <dbReference type="ARBA" id="ARBA00001231"/>
    </source>
</evidence>
<feature type="chain" id="PRO_5009909119" description="beta-N-acetylhexosaminidase" evidence="7">
    <location>
        <begin position="24"/>
        <end position="544"/>
    </location>
</feature>
<comment type="catalytic activity">
    <reaction evidence="1">
        <text>Hydrolysis of terminal non-reducing N-acetyl-D-hexosamine residues in N-acetyl-beta-D-hexosaminides.</text>
        <dbReference type="EC" id="3.2.1.52"/>
    </reaction>
</comment>
<dbReference type="Gene3D" id="3.30.379.10">
    <property type="entry name" value="Chitobiase/beta-hexosaminidase domain 2-like"/>
    <property type="match status" value="1"/>
</dbReference>
<dbReference type="SUPFAM" id="SSF51445">
    <property type="entry name" value="(Trans)glycosidases"/>
    <property type="match status" value="1"/>
</dbReference>
<feature type="domain" description="Glycoside hydrolase family 20 catalytic" evidence="8">
    <location>
        <begin position="158"/>
        <end position="491"/>
    </location>
</feature>
<evidence type="ECO:0000256" key="3">
    <source>
        <dbReference type="ARBA" id="ARBA00012663"/>
    </source>
</evidence>
<dbReference type="PRINTS" id="PR00738">
    <property type="entry name" value="GLHYDRLASE20"/>
</dbReference>
<keyword evidence="11" id="KW-1185">Reference proteome</keyword>
<dbReference type="InterPro" id="IPR025705">
    <property type="entry name" value="Beta_hexosaminidase_sua/sub"/>
</dbReference>
<dbReference type="Proteomes" id="UP000184287">
    <property type="component" value="Unassembled WGS sequence"/>
</dbReference>
<feature type="active site" description="Proton donor" evidence="6">
    <location>
        <position position="316"/>
    </location>
</feature>
<evidence type="ECO:0000256" key="6">
    <source>
        <dbReference type="PIRSR" id="PIRSR625705-1"/>
    </source>
</evidence>
<dbReference type="SUPFAM" id="SSF55545">
    <property type="entry name" value="beta-N-acetylhexosaminidase-like domain"/>
    <property type="match status" value="1"/>
</dbReference>
<evidence type="ECO:0000256" key="2">
    <source>
        <dbReference type="ARBA" id="ARBA00006285"/>
    </source>
</evidence>
<organism evidence="10 11">
    <name type="scientific">Pedobacter caeni</name>
    <dbReference type="NCBI Taxonomy" id="288992"/>
    <lineage>
        <taxon>Bacteria</taxon>
        <taxon>Pseudomonadati</taxon>
        <taxon>Bacteroidota</taxon>
        <taxon>Sphingobacteriia</taxon>
        <taxon>Sphingobacteriales</taxon>
        <taxon>Sphingobacteriaceae</taxon>
        <taxon>Pedobacter</taxon>
    </lineage>
</organism>
<dbReference type="GO" id="GO:0004563">
    <property type="term" value="F:beta-N-acetylhexosaminidase activity"/>
    <property type="evidence" value="ECO:0007669"/>
    <property type="project" value="UniProtKB-EC"/>
</dbReference>
<feature type="signal peptide" evidence="7">
    <location>
        <begin position="1"/>
        <end position="23"/>
    </location>
</feature>
<dbReference type="PANTHER" id="PTHR22600:SF57">
    <property type="entry name" value="BETA-N-ACETYLHEXOSAMINIDASE"/>
    <property type="match status" value="1"/>
</dbReference>
<feature type="domain" description="Beta-hexosaminidase bacterial type N-terminal" evidence="9">
    <location>
        <begin position="27"/>
        <end position="146"/>
    </location>
</feature>
<evidence type="ECO:0000313" key="11">
    <source>
        <dbReference type="Proteomes" id="UP000184287"/>
    </source>
</evidence>
<dbReference type="GO" id="GO:0030203">
    <property type="term" value="P:glycosaminoglycan metabolic process"/>
    <property type="evidence" value="ECO:0007669"/>
    <property type="project" value="TreeGrafter"/>
</dbReference>
<dbReference type="EMBL" id="FQUQ01000002">
    <property type="protein sequence ID" value="SHF44970.1"/>
    <property type="molecule type" value="Genomic_DNA"/>
</dbReference>
<dbReference type="EC" id="3.2.1.52" evidence="3"/>
<evidence type="ECO:0000256" key="5">
    <source>
        <dbReference type="ARBA" id="ARBA00023295"/>
    </source>
</evidence>
<keyword evidence="7" id="KW-0732">Signal</keyword>
<dbReference type="InterPro" id="IPR029018">
    <property type="entry name" value="Hex-like_dom2"/>
</dbReference>
<dbReference type="AlphaFoldDB" id="A0A1M5BRE3"/>
<dbReference type="RefSeq" id="WP_234994519.1">
    <property type="nucleotide sequence ID" value="NZ_FQUQ01000002.1"/>
</dbReference>
<accession>A0A1M5BRE3</accession>
<keyword evidence="4" id="KW-0378">Hydrolase</keyword>
<dbReference type="InterPro" id="IPR015882">
    <property type="entry name" value="HEX_bac_N"/>
</dbReference>